<dbReference type="GO" id="GO:0051286">
    <property type="term" value="C:cell tip"/>
    <property type="evidence" value="ECO:0007669"/>
    <property type="project" value="TreeGrafter"/>
</dbReference>
<dbReference type="PANTHER" id="PTHR14107">
    <property type="entry name" value="WD REPEAT PROTEIN"/>
    <property type="match status" value="1"/>
</dbReference>
<dbReference type="EMBL" id="ML734557">
    <property type="protein sequence ID" value="KAB8251997.1"/>
    <property type="molecule type" value="Genomic_DNA"/>
</dbReference>
<dbReference type="PANTHER" id="PTHR14107:SF16">
    <property type="entry name" value="AT02583P"/>
    <property type="match status" value="1"/>
</dbReference>
<protein>
    <recommendedName>
        <fullName evidence="9">Probable catabolite repression protein creC</fullName>
    </recommendedName>
</protein>
<dbReference type="VEuPathDB" id="FungiDB:F9C07_2252443"/>
<evidence type="ECO:0000256" key="2">
    <source>
        <dbReference type="ARBA" id="ARBA00022737"/>
    </source>
</evidence>
<dbReference type="InterPro" id="IPR015943">
    <property type="entry name" value="WD40/YVTN_repeat-like_dom_sf"/>
</dbReference>
<evidence type="ECO:0000256" key="8">
    <source>
        <dbReference type="ARBA" id="ARBA00038682"/>
    </source>
</evidence>
<evidence type="ECO:0000256" key="9">
    <source>
        <dbReference type="ARBA" id="ARBA00070599"/>
    </source>
</evidence>
<evidence type="ECO:0000256" key="10">
    <source>
        <dbReference type="PROSITE-ProRule" id="PRU00221"/>
    </source>
</evidence>
<dbReference type="VEuPathDB" id="FungiDB:AFLA_001541"/>
<dbReference type="SMART" id="SM00320">
    <property type="entry name" value="WD40"/>
    <property type="match status" value="4"/>
</dbReference>
<evidence type="ECO:0000256" key="4">
    <source>
        <dbReference type="ARBA" id="ARBA00023015"/>
    </source>
</evidence>
<dbReference type="InterPro" id="IPR036322">
    <property type="entry name" value="WD40_repeat_dom_sf"/>
</dbReference>
<dbReference type="Pfam" id="PF00400">
    <property type="entry name" value="WD40"/>
    <property type="match status" value="1"/>
</dbReference>
<feature type="repeat" description="WD" evidence="10">
    <location>
        <begin position="339"/>
        <end position="380"/>
    </location>
</feature>
<keyword evidence="3" id="KW-0833">Ubl conjugation pathway</keyword>
<dbReference type="InterPro" id="IPR001680">
    <property type="entry name" value="WD40_rpt"/>
</dbReference>
<proteinExistence type="inferred from homology"/>
<dbReference type="PROSITE" id="PS50082">
    <property type="entry name" value="WD_REPEATS_2"/>
    <property type="match status" value="1"/>
</dbReference>
<dbReference type="SUPFAM" id="SSF50978">
    <property type="entry name" value="WD40 repeat-like"/>
    <property type="match status" value="1"/>
</dbReference>
<evidence type="ECO:0000313" key="12">
    <source>
        <dbReference type="EMBL" id="KAB8251997.1"/>
    </source>
</evidence>
<sequence>MAQGPSCASELHYYRALDHANAGFATGTYHLKDDLHLATPPPHPSEAPVVNPNPLATVPTPPTSGVKLSLVSVGQRNKLPVFTSKEKVTAPPFSDGNPALAAIPTKDGLKRRKPKNNIIKSSSSFVSRVITHEASSKRLNDRNPDGLFAFANINRAFQWLDLSSKNKEEPLAKILFTKAHMLTHDINELTKSSSHIDIAMGSSAGDIIWYEPISQKYARINKNGVVSNSPVTHIKWIPGSENMFMAAHANGQLVVYDKEKEDALFTPEISNHSAEAMKASSRLPLQVLKSVNSRNQKTNPVALWKLANQKISQFAFSPDQRHLAVVLEDGSLRVMDYLKEDYYGGLICVCWSPDGKYIVTGGQDDLVTIWSFPERKIVARCQGHNSWVSTVAFDPWRCDERTYRFGSVGDDCRLLLWDFSVGMLHRPRAHQASARQRTSMIASNTQHFNRHRADSASNRMRSDSQRTADTYNDYDSAVRHPVEPRARTALLPPIMSKIVGDDPICWLGFQEDSIMTSSLEAAANTTEGHIRTWDRPREGINDSYNGNTSSPAISTSAAGSGSGIADSAMGSLYTHLNVSYSFFEYHLIGGSRKNKFITYIPQHLSLRNGPGFEWQYVKEKWKVNLLCETRRLSKKCYYHPAPMTKPSKVSAGEPDVATRRRINQDIDYSFSSDLTEAPSKNCTYLGSTSFLSVFRETQPGLPPNPIPHAVLRGRWSRDHTFVALRLVQLLSAFELCEELLIGHYERCPVTIIPLQLILQPLKMARTYLETGGWARQFPDLRSPSSPWDFYTLFTGENLRWEFIGIIFSFAGLGALSGERKLFKINGQGPMSANAFAEEMTAASTMCVEICKQLDKVNDLMLWLHVTHGALASDIYGETSHRSYELLGDLVSHVYALGLHRFQSSDNDVPFFISETRKRLFGTSFRWDKNLATLLELSLGRRTPDFTEKLRTTYEQCLQMWTQIPQEYHYSADSWGMLSPPSCVSLILVYSEYLYTVFQVERIRCRENQDATKDLLDTSMKVISVVNDLMKHREQAGNHIIKSFFCILLFNAIPTAGALATEVHRCTIAEIPLPCSASRSEIIRKLSVFVSWLGSADPSISHTHRTCVDINKAITKLLDDTLNYRPSPRSAEQIPDRTQGHGSIEESSSVLPWANVEDLPDLATFGTSADFLSWLDDLGFGSTLPELLV</sequence>
<evidence type="ECO:0000256" key="6">
    <source>
        <dbReference type="ARBA" id="ARBA00037241"/>
    </source>
</evidence>
<dbReference type="AlphaFoldDB" id="A0A5N6HD39"/>
<dbReference type="CDD" id="cd12148">
    <property type="entry name" value="fungal_TF_MHR"/>
    <property type="match status" value="1"/>
</dbReference>
<feature type="region of interest" description="Disordered" evidence="11">
    <location>
        <begin position="36"/>
        <end position="61"/>
    </location>
</feature>
<dbReference type="GO" id="GO:0045013">
    <property type="term" value="P:carbon catabolite repression of transcription"/>
    <property type="evidence" value="ECO:0007669"/>
    <property type="project" value="TreeGrafter"/>
</dbReference>
<dbReference type="GO" id="GO:0032153">
    <property type="term" value="C:cell division site"/>
    <property type="evidence" value="ECO:0007669"/>
    <property type="project" value="TreeGrafter"/>
</dbReference>
<keyword evidence="1 10" id="KW-0853">WD repeat</keyword>
<evidence type="ECO:0000256" key="11">
    <source>
        <dbReference type="SAM" id="MobiDB-lite"/>
    </source>
</evidence>
<organism evidence="12">
    <name type="scientific">Aspergillus flavus</name>
    <dbReference type="NCBI Taxonomy" id="5059"/>
    <lineage>
        <taxon>Eukaryota</taxon>
        <taxon>Fungi</taxon>
        <taxon>Dikarya</taxon>
        <taxon>Ascomycota</taxon>
        <taxon>Pezizomycotina</taxon>
        <taxon>Eurotiomycetes</taxon>
        <taxon>Eurotiomycetidae</taxon>
        <taxon>Eurotiales</taxon>
        <taxon>Aspergillaceae</taxon>
        <taxon>Aspergillus</taxon>
        <taxon>Aspergillus subgen. Circumdati</taxon>
    </lineage>
</organism>
<name>A0A5N6HD39_ASPFL</name>
<keyword evidence="4" id="KW-0805">Transcription regulation</keyword>
<dbReference type="VEuPathDB" id="FungiDB:AFLA_001542"/>
<reference evidence="12" key="1">
    <citation type="submission" date="2019-04" db="EMBL/GenBank/DDBJ databases">
        <title>Friends and foes A comparative genomics study of 23 Aspergillus species from section Flavi.</title>
        <authorList>
            <consortium name="DOE Joint Genome Institute"/>
            <person name="Kjaerbolling I."/>
            <person name="Vesth T."/>
            <person name="Frisvad J.C."/>
            <person name="Nybo J.L."/>
            <person name="Theobald S."/>
            <person name="Kildgaard S."/>
            <person name="Isbrandt T."/>
            <person name="Kuo A."/>
            <person name="Sato A."/>
            <person name="Lyhne E.K."/>
            <person name="Kogle M.E."/>
            <person name="Wiebenga A."/>
            <person name="Kun R.S."/>
            <person name="Lubbers R.J."/>
            <person name="Makela M.R."/>
            <person name="Barry K."/>
            <person name="Chovatia M."/>
            <person name="Clum A."/>
            <person name="Daum C."/>
            <person name="Haridas S."/>
            <person name="He G."/>
            <person name="LaButti K."/>
            <person name="Lipzen A."/>
            <person name="Mondo S."/>
            <person name="Riley R."/>
            <person name="Salamov A."/>
            <person name="Simmons B.A."/>
            <person name="Magnuson J.K."/>
            <person name="Henrissat B."/>
            <person name="Mortensen U.H."/>
            <person name="Larsen T.O."/>
            <person name="Devries R.P."/>
            <person name="Grigoriev I.V."/>
            <person name="Machida M."/>
            <person name="Baker S.E."/>
            <person name="Andersen M.R."/>
        </authorList>
    </citation>
    <scope>NUCLEOTIDE SEQUENCE [LARGE SCALE GENOMIC DNA]</scope>
    <source>
        <strain evidence="12">CBS 121.62</strain>
    </source>
</reference>
<dbReference type="VEuPathDB" id="FungiDB:F9C07_2277364"/>
<dbReference type="PROSITE" id="PS50294">
    <property type="entry name" value="WD_REPEATS_REGION"/>
    <property type="match status" value="1"/>
</dbReference>
<feature type="region of interest" description="Disordered" evidence="11">
    <location>
        <begin position="451"/>
        <end position="470"/>
    </location>
</feature>
<evidence type="ECO:0000256" key="3">
    <source>
        <dbReference type="ARBA" id="ARBA00022786"/>
    </source>
</evidence>
<evidence type="ECO:0000256" key="7">
    <source>
        <dbReference type="ARBA" id="ARBA00038107"/>
    </source>
</evidence>
<comment type="function">
    <text evidence="6">Component of the regulatory network controlling carbon source utilization through ubiquitination and deubiquitination involving creA, creB, creC, creD and acrB. Required to prevent the proteolysis of the CreB deubiquitinating enzyme in the absence of carbon catabolite repression. CreB deubiquitinating enzyme stabilized in a complex with the CreC leads to the expression of genes such as those in the proline and quinate pathways.</text>
</comment>
<comment type="similarity">
    <text evidence="7">Belongs to the WD repeat creC family.</text>
</comment>
<keyword evidence="2" id="KW-0677">Repeat</keyword>
<comment type="subunit">
    <text evidence="8">Interacts with creB.</text>
</comment>
<evidence type="ECO:0000256" key="1">
    <source>
        <dbReference type="ARBA" id="ARBA00022574"/>
    </source>
</evidence>
<keyword evidence="5" id="KW-0804">Transcription</keyword>
<dbReference type="Proteomes" id="UP000325434">
    <property type="component" value="Unassembled WGS sequence"/>
</dbReference>
<dbReference type="FunFam" id="2.130.10.10:FF:000531">
    <property type="entry name" value="Probable catabolite repression protein creC"/>
    <property type="match status" value="1"/>
</dbReference>
<evidence type="ECO:0000256" key="5">
    <source>
        <dbReference type="ARBA" id="ARBA00023163"/>
    </source>
</evidence>
<dbReference type="GO" id="GO:0005634">
    <property type="term" value="C:nucleus"/>
    <property type="evidence" value="ECO:0007669"/>
    <property type="project" value="TreeGrafter"/>
</dbReference>
<dbReference type="Gene3D" id="2.130.10.10">
    <property type="entry name" value="YVTN repeat-like/Quinoprotein amine dehydrogenase"/>
    <property type="match status" value="1"/>
</dbReference>
<gene>
    <name evidence="12" type="ORF">BDV35DRAFT_376395</name>
</gene>
<dbReference type="InterPro" id="IPR051362">
    <property type="entry name" value="WD_repeat_creC_regulators"/>
</dbReference>
<accession>A0A5N6HD39</accession>